<dbReference type="Proteomes" id="UP000821853">
    <property type="component" value="Chromosome 2"/>
</dbReference>
<keyword evidence="1" id="KW-0732">Signal</keyword>
<evidence type="ECO:0000313" key="3">
    <source>
        <dbReference type="Proteomes" id="UP000821853"/>
    </source>
</evidence>
<evidence type="ECO:0008006" key="4">
    <source>
        <dbReference type="Google" id="ProtNLM"/>
    </source>
</evidence>
<dbReference type="EMBL" id="JABSTR010000004">
    <property type="protein sequence ID" value="KAH9366603.1"/>
    <property type="molecule type" value="Genomic_DNA"/>
</dbReference>
<protein>
    <recommendedName>
        <fullName evidence="4">Secreted protein</fullName>
    </recommendedName>
</protein>
<proteinExistence type="predicted"/>
<organism evidence="2 3">
    <name type="scientific">Haemaphysalis longicornis</name>
    <name type="common">Bush tick</name>
    <dbReference type="NCBI Taxonomy" id="44386"/>
    <lineage>
        <taxon>Eukaryota</taxon>
        <taxon>Metazoa</taxon>
        <taxon>Ecdysozoa</taxon>
        <taxon>Arthropoda</taxon>
        <taxon>Chelicerata</taxon>
        <taxon>Arachnida</taxon>
        <taxon>Acari</taxon>
        <taxon>Parasitiformes</taxon>
        <taxon>Ixodida</taxon>
        <taxon>Ixodoidea</taxon>
        <taxon>Ixodidae</taxon>
        <taxon>Haemaphysalinae</taxon>
        <taxon>Haemaphysalis</taxon>
    </lineage>
</organism>
<reference evidence="2 3" key="1">
    <citation type="journal article" date="2020" name="Cell">
        <title>Large-Scale Comparative Analyses of Tick Genomes Elucidate Their Genetic Diversity and Vector Capacities.</title>
        <authorList>
            <consortium name="Tick Genome and Microbiome Consortium (TIGMIC)"/>
            <person name="Jia N."/>
            <person name="Wang J."/>
            <person name="Shi W."/>
            <person name="Du L."/>
            <person name="Sun Y."/>
            <person name="Zhan W."/>
            <person name="Jiang J.F."/>
            <person name="Wang Q."/>
            <person name="Zhang B."/>
            <person name="Ji P."/>
            <person name="Bell-Sakyi L."/>
            <person name="Cui X.M."/>
            <person name="Yuan T.T."/>
            <person name="Jiang B.G."/>
            <person name="Yang W.F."/>
            <person name="Lam T.T."/>
            <person name="Chang Q.C."/>
            <person name="Ding S.J."/>
            <person name="Wang X.J."/>
            <person name="Zhu J.G."/>
            <person name="Ruan X.D."/>
            <person name="Zhao L."/>
            <person name="Wei J.T."/>
            <person name="Ye R.Z."/>
            <person name="Que T.C."/>
            <person name="Du C.H."/>
            <person name="Zhou Y.H."/>
            <person name="Cheng J.X."/>
            <person name="Dai P.F."/>
            <person name="Guo W.B."/>
            <person name="Han X.H."/>
            <person name="Huang E.J."/>
            <person name="Li L.F."/>
            <person name="Wei W."/>
            <person name="Gao Y.C."/>
            <person name="Liu J.Z."/>
            <person name="Shao H.Z."/>
            <person name="Wang X."/>
            <person name="Wang C.C."/>
            <person name="Yang T.C."/>
            <person name="Huo Q.B."/>
            <person name="Li W."/>
            <person name="Chen H.Y."/>
            <person name="Chen S.E."/>
            <person name="Zhou L.G."/>
            <person name="Ni X.B."/>
            <person name="Tian J.H."/>
            <person name="Sheng Y."/>
            <person name="Liu T."/>
            <person name="Pan Y.S."/>
            <person name="Xia L.Y."/>
            <person name="Li J."/>
            <person name="Zhao F."/>
            <person name="Cao W.C."/>
        </authorList>
    </citation>
    <scope>NUCLEOTIDE SEQUENCE [LARGE SCALE GENOMIC DNA]</scope>
    <source>
        <strain evidence="2">HaeL-2018</strain>
    </source>
</reference>
<evidence type="ECO:0000313" key="2">
    <source>
        <dbReference type="EMBL" id="KAH9366603.1"/>
    </source>
</evidence>
<keyword evidence="3" id="KW-1185">Reference proteome</keyword>
<accession>A0A9J6FUX8</accession>
<feature type="chain" id="PRO_5039919589" description="Secreted protein" evidence="1">
    <location>
        <begin position="18"/>
        <end position="144"/>
    </location>
</feature>
<feature type="signal peptide" evidence="1">
    <location>
        <begin position="1"/>
        <end position="17"/>
    </location>
</feature>
<sequence>MHSRVVSLLLALVVVAAGPTQRNGAEAHAVDRVVVKGRVDAATATVRAAHHISTHAVAFRRLVRRRYYEVHHGLQQLLLSRGVDDHCVDCSSHRLGGPEEQLDVGVFSALFELGDAVALGARSSTARALPARRRRRARLRRRRS</sequence>
<evidence type="ECO:0000256" key="1">
    <source>
        <dbReference type="SAM" id="SignalP"/>
    </source>
</evidence>
<dbReference type="VEuPathDB" id="VectorBase:HLOH_046761"/>
<gene>
    <name evidence="2" type="ORF">HPB48_010274</name>
</gene>
<comment type="caution">
    <text evidence="2">The sequence shown here is derived from an EMBL/GenBank/DDBJ whole genome shotgun (WGS) entry which is preliminary data.</text>
</comment>
<dbReference type="AlphaFoldDB" id="A0A9J6FUX8"/>
<name>A0A9J6FUX8_HAELO</name>